<dbReference type="AlphaFoldDB" id="A0A453DV56"/>
<protein>
    <submittedName>
        <fullName evidence="2">Uncharacterized protein</fullName>
    </submittedName>
</protein>
<sequence>PDKFPFQSSPRNPIKIPTQNPRRIGPSGDPS</sequence>
<evidence type="ECO:0000313" key="3">
    <source>
        <dbReference type="Proteomes" id="UP000015105"/>
    </source>
</evidence>
<organism evidence="2 3">
    <name type="scientific">Aegilops tauschii subsp. strangulata</name>
    <name type="common">Goatgrass</name>
    <dbReference type="NCBI Taxonomy" id="200361"/>
    <lineage>
        <taxon>Eukaryota</taxon>
        <taxon>Viridiplantae</taxon>
        <taxon>Streptophyta</taxon>
        <taxon>Embryophyta</taxon>
        <taxon>Tracheophyta</taxon>
        <taxon>Spermatophyta</taxon>
        <taxon>Magnoliopsida</taxon>
        <taxon>Liliopsida</taxon>
        <taxon>Poales</taxon>
        <taxon>Poaceae</taxon>
        <taxon>BOP clade</taxon>
        <taxon>Pooideae</taxon>
        <taxon>Triticodae</taxon>
        <taxon>Triticeae</taxon>
        <taxon>Triticinae</taxon>
        <taxon>Aegilops</taxon>
    </lineage>
</organism>
<evidence type="ECO:0000256" key="1">
    <source>
        <dbReference type="SAM" id="MobiDB-lite"/>
    </source>
</evidence>
<proteinExistence type="predicted"/>
<reference evidence="3" key="1">
    <citation type="journal article" date="2014" name="Science">
        <title>Ancient hybridizations among the ancestral genomes of bread wheat.</title>
        <authorList>
            <consortium name="International Wheat Genome Sequencing Consortium,"/>
            <person name="Marcussen T."/>
            <person name="Sandve S.R."/>
            <person name="Heier L."/>
            <person name="Spannagl M."/>
            <person name="Pfeifer M."/>
            <person name="Jakobsen K.S."/>
            <person name="Wulff B.B."/>
            <person name="Steuernagel B."/>
            <person name="Mayer K.F."/>
            <person name="Olsen O.A."/>
        </authorList>
    </citation>
    <scope>NUCLEOTIDE SEQUENCE [LARGE SCALE GENOMIC DNA]</scope>
    <source>
        <strain evidence="3">cv. AL8/78</strain>
    </source>
</reference>
<dbReference type="Gramene" id="AET3Gv20104400.8">
    <property type="protein sequence ID" value="AET3Gv20104400.8"/>
    <property type="gene ID" value="AET3Gv20104400"/>
</dbReference>
<reference evidence="2" key="5">
    <citation type="journal article" date="2021" name="G3 (Bethesda)">
        <title>Aegilops tauschii genome assembly Aet v5.0 features greater sequence contiguity and improved annotation.</title>
        <authorList>
            <person name="Wang L."/>
            <person name="Zhu T."/>
            <person name="Rodriguez J.C."/>
            <person name="Deal K.R."/>
            <person name="Dubcovsky J."/>
            <person name="McGuire P.E."/>
            <person name="Lux T."/>
            <person name="Spannagl M."/>
            <person name="Mayer K.F.X."/>
            <person name="Baldrich P."/>
            <person name="Meyers B.C."/>
            <person name="Huo N."/>
            <person name="Gu Y.Q."/>
            <person name="Zhou H."/>
            <person name="Devos K.M."/>
            <person name="Bennetzen J.L."/>
            <person name="Unver T."/>
            <person name="Budak H."/>
            <person name="Gulick P.J."/>
            <person name="Galiba G."/>
            <person name="Kalapos B."/>
            <person name="Nelson D.R."/>
            <person name="Li P."/>
            <person name="You F.M."/>
            <person name="Luo M.C."/>
            <person name="Dvorak J."/>
        </authorList>
    </citation>
    <scope>NUCLEOTIDE SEQUENCE [LARGE SCALE GENOMIC DNA]</scope>
    <source>
        <strain evidence="2">cv. AL8/78</strain>
    </source>
</reference>
<dbReference type="EnsemblPlants" id="AET3Gv20104400.8">
    <property type="protein sequence ID" value="AET3Gv20104400.8"/>
    <property type="gene ID" value="AET3Gv20104400"/>
</dbReference>
<name>A0A453DV56_AEGTS</name>
<reference evidence="2" key="3">
    <citation type="journal article" date="2017" name="Nature">
        <title>Genome sequence of the progenitor of the wheat D genome Aegilops tauschii.</title>
        <authorList>
            <person name="Luo M.C."/>
            <person name="Gu Y.Q."/>
            <person name="Puiu D."/>
            <person name="Wang H."/>
            <person name="Twardziok S.O."/>
            <person name="Deal K.R."/>
            <person name="Huo N."/>
            <person name="Zhu T."/>
            <person name="Wang L."/>
            <person name="Wang Y."/>
            <person name="McGuire P.E."/>
            <person name="Liu S."/>
            <person name="Long H."/>
            <person name="Ramasamy R.K."/>
            <person name="Rodriguez J.C."/>
            <person name="Van S.L."/>
            <person name="Yuan L."/>
            <person name="Wang Z."/>
            <person name="Xia Z."/>
            <person name="Xiao L."/>
            <person name="Anderson O.D."/>
            <person name="Ouyang S."/>
            <person name="Liang Y."/>
            <person name="Zimin A.V."/>
            <person name="Pertea G."/>
            <person name="Qi P."/>
            <person name="Bennetzen J.L."/>
            <person name="Dai X."/>
            <person name="Dawson M.W."/>
            <person name="Muller H.G."/>
            <person name="Kugler K."/>
            <person name="Rivarola-Duarte L."/>
            <person name="Spannagl M."/>
            <person name="Mayer K.F.X."/>
            <person name="Lu F.H."/>
            <person name="Bevan M.W."/>
            <person name="Leroy P."/>
            <person name="Li P."/>
            <person name="You F.M."/>
            <person name="Sun Q."/>
            <person name="Liu Z."/>
            <person name="Lyons E."/>
            <person name="Wicker T."/>
            <person name="Salzberg S.L."/>
            <person name="Devos K.M."/>
            <person name="Dvorak J."/>
        </authorList>
    </citation>
    <scope>NUCLEOTIDE SEQUENCE [LARGE SCALE GENOMIC DNA]</scope>
    <source>
        <strain evidence="2">cv. AL8/78</strain>
    </source>
</reference>
<reference evidence="2" key="4">
    <citation type="submission" date="2019-03" db="UniProtKB">
        <authorList>
            <consortium name="EnsemblPlants"/>
        </authorList>
    </citation>
    <scope>IDENTIFICATION</scope>
</reference>
<evidence type="ECO:0000313" key="2">
    <source>
        <dbReference type="EnsemblPlants" id="AET3Gv20104400.8"/>
    </source>
</evidence>
<feature type="compositionally biased region" description="Polar residues" evidence="1">
    <location>
        <begin position="1"/>
        <end position="21"/>
    </location>
</feature>
<keyword evidence="3" id="KW-1185">Reference proteome</keyword>
<dbReference type="Proteomes" id="UP000015105">
    <property type="component" value="Chromosome 3D"/>
</dbReference>
<accession>A0A453DV56</accession>
<reference evidence="3" key="2">
    <citation type="journal article" date="2017" name="Nat. Plants">
        <title>The Aegilops tauschii genome reveals multiple impacts of transposons.</title>
        <authorList>
            <person name="Zhao G."/>
            <person name="Zou C."/>
            <person name="Li K."/>
            <person name="Wang K."/>
            <person name="Li T."/>
            <person name="Gao L."/>
            <person name="Zhang X."/>
            <person name="Wang H."/>
            <person name="Yang Z."/>
            <person name="Liu X."/>
            <person name="Jiang W."/>
            <person name="Mao L."/>
            <person name="Kong X."/>
            <person name="Jiao Y."/>
            <person name="Jia J."/>
        </authorList>
    </citation>
    <scope>NUCLEOTIDE SEQUENCE [LARGE SCALE GENOMIC DNA]</scope>
    <source>
        <strain evidence="3">cv. AL8/78</strain>
    </source>
</reference>
<feature type="region of interest" description="Disordered" evidence="1">
    <location>
        <begin position="1"/>
        <end position="31"/>
    </location>
</feature>